<sequence>MRKQVLQHFTYQLPEDKLHIFVICGIYCELDISTLEADLRAQCITQLRVAAMHIEDTVNDEWKKQSLPLVLGHVPRTERQKLLEMIIFHLQIKIEELRKSSRNGRFHRYQTFGNAASFSVAAPRCVIAGRVILPQSVPNHETRLLDVRIVARNILPLIMKAANIIRVRHPANPQSLLRRRQQTILLPRESLTSLV</sequence>
<protein>
    <submittedName>
        <fullName evidence="1">Uncharacterized protein</fullName>
    </submittedName>
</protein>
<proteinExistence type="predicted"/>
<dbReference type="Proteomes" id="UP001168821">
    <property type="component" value="Unassembled WGS sequence"/>
</dbReference>
<gene>
    <name evidence="1" type="ORF">Zmor_009016</name>
</gene>
<dbReference type="EMBL" id="JALNTZ010000283">
    <property type="protein sequence ID" value="KAJ3636292.1"/>
    <property type="molecule type" value="Genomic_DNA"/>
</dbReference>
<organism evidence="1 2">
    <name type="scientific">Zophobas morio</name>
    <dbReference type="NCBI Taxonomy" id="2755281"/>
    <lineage>
        <taxon>Eukaryota</taxon>
        <taxon>Metazoa</taxon>
        <taxon>Ecdysozoa</taxon>
        <taxon>Arthropoda</taxon>
        <taxon>Hexapoda</taxon>
        <taxon>Insecta</taxon>
        <taxon>Pterygota</taxon>
        <taxon>Neoptera</taxon>
        <taxon>Endopterygota</taxon>
        <taxon>Coleoptera</taxon>
        <taxon>Polyphaga</taxon>
        <taxon>Cucujiformia</taxon>
        <taxon>Tenebrionidae</taxon>
        <taxon>Zophobas</taxon>
    </lineage>
</organism>
<evidence type="ECO:0000313" key="1">
    <source>
        <dbReference type="EMBL" id="KAJ3636292.1"/>
    </source>
</evidence>
<accession>A0AA38HLH3</accession>
<name>A0AA38HLH3_9CUCU</name>
<evidence type="ECO:0000313" key="2">
    <source>
        <dbReference type="Proteomes" id="UP001168821"/>
    </source>
</evidence>
<keyword evidence="2" id="KW-1185">Reference proteome</keyword>
<reference evidence="1" key="1">
    <citation type="journal article" date="2023" name="G3 (Bethesda)">
        <title>Whole genome assemblies of Zophobas morio and Tenebrio molitor.</title>
        <authorList>
            <person name="Kaur S."/>
            <person name="Stinson S.A."/>
            <person name="diCenzo G.C."/>
        </authorList>
    </citation>
    <scope>NUCLEOTIDE SEQUENCE</scope>
    <source>
        <strain evidence="1">QUZm001</strain>
    </source>
</reference>
<dbReference type="AlphaFoldDB" id="A0AA38HLH3"/>
<comment type="caution">
    <text evidence="1">The sequence shown here is derived from an EMBL/GenBank/DDBJ whole genome shotgun (WGS) entry which is preliminary data.</text>
</comment>